<dbReference type="InterPro" id="IPR037294">
    <property type="entry name" value="ABC_BtuC-like"/>
</dbReference>
<dbReference type="Gene3D" id="1.10.3470.10">
    <property type="entry name" value="ABC transporter involved in vitamin B12 uptake, BtuC"/>
    <property type="match status" value="1"/>
</dbReference>
<evidence type="ECO:0000256" key="6">
    <source>
        <dbReference type="ARBA" id="ARBA00022989"/>
    </source>
</evidence>
<dbReference type="PANTHER" id="PTHR30472:SF70">
    <property type="entry name" value="MOLYBDATE IMPORT SYSTEM PERMEASE PROTEIN MOLB"/>
    <property type="match status" value="1"/>
</dbReference>
<feature type="transmembrane region" description="Helical" evidence="8">
    <location>
        <begin position="217"/>
        <end position="239"/>
    </location>
</feature>
<dbReference type="Proteomes" id="UP000001551">
    <property type="component" value="Chromosome"/>
</dbReference>
<dbReference type="SUPFAM" id="SSF81345">
    <property type="entry name" value="ABC transporter involved in vitamin B12 uptake, BtuC"/>
    <property type="match status" value="1"/>
</dbReference>
<evidence type="ECO:0000256" key="1">
    <source>
        <dbReference type="ARBA" id="ARBA00004651"/>
    </source>
</evidence>
<feature type="transmembrane region" description="Helical" evidence="8">
    <location>
        <begin position="335"/>
        <end position="354"/>
    </location>
</feature>
<comment type="subcellular location">
    <subcellularLocation>
        <location evidence="1">Cell membrane</location>
        <topology evidence="1">Multi-pass membrane protein</topology>
    </subcellularLocation>
</comment>
<keyword evidence="5 8" id="KW-0812">Transmembrane</keyword>
<comment type="similarity">
    <text evidence="2">Belongs to the binding-protein-dependent transport system permease family. FecCD subfamily.</text>
</comment>
<accession>E6U4T4</accession>
<protein>
    <submittedName>
        <fullName evidence="9">Transport system permease protein</fullName>
    </submittedName>
</protein>
<feature type="transmembrane region" description="Helical" evidence="8">
    <location>
        <begin position="266"/>
        <end position="293"/>
    </location>
</feature>
<dbReference type="Pfam" id="PF01032">
    <property type="entry name" value="FecCD"/>
    <property type="match status" value="1"/>
</dbReference>
<feature type="transmembrane region" description="Helical" evidence="8">
    <location>
        <begin position="89"/>
        <end position="107"/>
    </location>
</feature>
<proteinExistence type="inferred from homology"/>
<dbReference type="CDD" id="cd06550">
    <property type="entry name" value="TM_ABC_iron-siderophores_like"/>
    <property type="match status" value="1"/>
</dbReference>
<dbReference type="KEGG" id="eha:Ethha_2307"/>
<evidence type="ECO:0000313" key="9">
    <source>
        <dbReference type="EMBL" id="ADU27819.1"/>
    </source>
</evidence>
<dbReference type="PANTHER" id="PTHR30472">
    <property type="entry name" value="FERRIC ENTEROBACTIN TRANSPORT SYSTEM PERMEASE PROTEIN"/>
    <property type="match status" value="1"/>
</dbReference>
<dbReference type="eggNOG" id="COG0609">
    <property type="taxonomic scope" value="Bacteria"/>
</dbReference>
<dbReference type="RefSeq" id="WP_013486167.1">
    <property type="nucleotide sequence ID" value="NC_014828.1"/>
</dbReference>
<keyword evidence="7 8" id="KW-0472">Membrane</keyword>
<dbReference type="GO" id="GO:0033214">
    <property type="term" value="P:siderophore-iron import into cell"/>
    <property type="evidence" value="ECO:0007669"/>
    <property type="project" value="TreeGrafter"/>
</dbReference>
<keyword evidence="4" id="KW-1003">Cell membrane</keyword>
<keyword evidence="3" id="KW-0813">Transport</keyword>
<dbReference type="GO" id="GO:0022857">
    <property type="term" value="F:transmembrane transporter activity"/>
    <property type="evidence" value="ECO:0007669"/>
    <property type="project" value="InterPro"/>
</dbReference>
<organism evidence="9 10">
    <name type="scientific">Ethanoligenens harbinense (strain DSM 18485 / JCM 12961 / CGMCC 1.5033 / YUAN-3)</name>
    <dbReference type="NCBI Taxonomy" id="663278"/>
    <lineage>
        <taxon>Bacteria</taxon>
        <taxon>Bacillati</taxon>
        <taxon>Bacillota</taxon>
        <taxon>Clostridia</taxon>
        <taxon>Eubacteriales</taxon>
        <taxon>Oscillospiraceae</taxon>
        <taxon>Ethanoligenens</taxon>
    </lineage>
</organism>
<keyword evidence="10" id="KW-1185">Reference proteome</keyword>
<evidence type="ECO:0000256" key="3">
    <source>
        <dbReference type="ARBA" id="ARBA00022448"/>
    </source>
</evidence>
<reference evidence="9 10" key="1">
    <citation type="submission" date="2010-12" db="EMBL/GenBank/DDBJ databases">
        <title>Complete sequence of Ethanoligenens harbinense YUAN-3.</title>
        <authorList>
            <person name="Lucas S."/>
            <person name="Copeland A."/>
            <person name="Lapidus A."/>
            <person name="Cheng J.-F."/>
            <person name="Bruce D."/>
            <person name="Goodwin L."/>
            <person name="Pitluck S."/>
            <person name="Chertkov O."/>
            <person name="Misra M."/>
            <person name="Detter J.C."/>
            <person name="Han C."/>
            <person name="Tapia R."/>
            <person name="Land M."/>
            <person name="Hauser L."/>
            <person name="Jeffries C."/>
            <person name="Kyrpides N."/>
            <person name="Ivanova N."/>
            <person name="Mikhailova N."/>
            <person name="Wang A."/>
            <person name="Mouttaki H."/>
            <person name="He Z."/>
            <person name="Zhou J."/>
            <person name="Hemme C.L."/>
            <person name="Woyke T."/>
        </authorList>
    </citation>
    <scope>NUCLEOTIDE SEQUENCE [LARGE SCALE GENOMIC DNA]</scope>
    <source>
        <strain evidence="10">DSM 18485 / JCM 12961 / CGMCC 1.5033 / YUAN-3</strain>
    </source>
</reference>
<evidence type="ECO:0000256" key="5">
    <source>
        <dbReference type="ARBA" id="ARBA00022692"/>
    </source>
</evidence>
<dbReference type="AlphaFoldDB" id="E6U4T4"/>
<dbReference type="STRING" id="663278.Ethha_2307"/>
<dbReference type="HOGENOM" id="CLU_013016_0_2_9"/>
<gene>
    <name evidence="9" type="ordered locus">Ethha_2307</name>
</gene>
<evidence type="ECO:0000256" key="7">
    <source>
        <dbReference type="ARBA" id="ARBA00023136"/>
    </source>
</evidence>
<feature type="transmembrane region" description="Helical" evidence="8">
    <location>
        <begin position="28"/>
        <end position="48"/>
    </location>
</feature>
<dbReference type="GO" id="GO:0005886">
    <property type="term" value="C:plasma membrane"/>
    <property type="evidence" value="ECO:0007669"/>
    <property type="project" value="UniProtKB-SubCell"/>
</dbReference>
<dbReference type="InterPro" id="IPR000522">
    <property type="entry name" value="ABC_transptr_permease_BtuC"/>
</dbReference>
<sequence>MEMETQSRIGKAVRTKTRTHDGADHLDIPVLPLLIVSLIVLFLLSINLGRFGIPIDQFAGFVLDKTFGMHFSYPATIETVLMNIRIPRIFAAILVGTALSASGASYQGLFKNPMVSPDILGAAAGAGFGAALAILLSFNTVGIQISAFAFGLLAVMLSYLLSRAIGKGSNVILILVLTGIVMESMFAALTSAIKYVADPDSKLPEITFWLMGSLSRLLGMGDILKLLIPVGIGILPLYLLRWKINVLSFGEEEAIAMGVNTKRLRLVIIACSTLLTACAISVSGMVGWVGLVVPHISRMLVGPNYKKLLPVSMVTGGIFLLAVDDVARSAISIEIPLGILTALIGAPFFVFLLLRGKKGWL</sequence>
<evidence type="ECO:0000313" key="10">
    <source>
        <dbReference type="Proteomes" id="UP000001551"/>
    </source>
</evidence>
<keyword evidence="6 8" id="KW-1133">Transmembrane helix</keyword>
<feature type="transmembrane region" description="Helical" evidence="8">
    <location>
        <begin position="145"/>
        <end position="165"/>
    </location>
</feature>
<name>E6U4T4_ETHHY</name>
<feature type="transmembrane region" description="Helical" evidence="8">
    <location>
        <begin position="305"/>
        <end position="323"/>
    </location>
</feature>
<dbReference type="FunFam" id="1.10.3470.10:FF:000001">
    <property type="entry name" value="Vitamin B12 ABC transporter permease BtuC"/>
    <property type="match status" value="1"/>
</dbReference>
<feature type="transmembrane region" description="Helical" evidence="8">
    <location>
        <begin position="171"/>
        <end position="196"/>
    </location>
</feature>
<feature type="transmembrane region" description="Helical" evidence="8">
    <location>
        <begin position="119"/>
        <end position="138"/>
    </location>
</feature>
<evidence type="ECO:0000256" key="4">
    <source>
        <dbReference type="ARBA" id="ARBA00022475"/>
    </source>
</evidence>
<dbReference type="EMBL" id="CP002400">
    <property type="protein sequence ID" value="ADU27819.1"/>
    <property type="molecule type" value="Genomic_DNA"/>
</dbReference>
<evidence type="ECO:0000256" key="8">
    <source>
        <dbReference type="SAM" id="Phobius"/>
    </source>
</evidence>
<evidence type="ECO:0000256" key="2">
    <source>
        <dbReference type="ARBA" id="ARBA00007935"/>
    </source>
</evidence>